<comment type="caution">
    <text evidence="1">The sequence shown here is derived from an EMBL/GenBank/DDBJ whole genome shotgun (WGS) entry which is preliminary data.</text>
</comment>
<protein>
    <submittedName>
        <fullName evidence="1">Uncharacterized protein</fullName>
    </submittedName>
</protein>
<accession>A0A392W6R2</accession>
<dbReference type="Proteomes" id="UP000265520">
    <property type="component" value="Unassembled WGS sequence"/>
</dbReference>
<dbReference type="AlphaFoldDB" id="A0A392W6R2"/>
<keyword evidence="2" id="KW-1185">Reference proteome</keyword>
<feature type="non-terminal residue" evidence="1">
    <location>
        <position position="1"/>
    </location>
</feature>
<sequence>YQHSSVPACAYFIAKLGSTNDMKLTMWNSPPNDLKELISSDALSVAYRA</sequence>
<organism evidence="1 2">
    <name type="scientific">Trifolium medium</name>
    <dbReference type="NCBI Taxonomy" id="97028"/>
    <lineage>
        <taxon>Eukaryota</taxon>
        <taxon>Viridiplantae</taxon>
        <taxon>Streptophyta</taxon>
        <taxon>Embryophyta</taxon>
        <taxon>Tracheophyta</taxon>
        <taxon>Spermatophyta</taxon>
        <taxon>Magnoliopsida</taxon>
        <taxon>eudicotyledons</taxon>
        <taxon>Gunneridae</taxon>
        <taxon>Pentapetalae</taxon>
        <taxon>rosids</taxon>
        <taxon>fabids</taxon>
        <taxon>Fabales</taxon>
        <taxon>Fabaceae</taxon>
        <taxon>Papilionoideae</taxon>
        <taxon>50 kb inversion clade</taxon>
        <taxon>NPAAA clade</taxon>
        <taxon>Hologalegina</taxon>
        <taxon>IRL clade</taxon>
        <taxon>Trifolieae</taxon>
        <taxon>Trifolium</taxon>
    </lineage>
</organism>
<reference evidence="1 2" key="1">
    <citation type="journal article" date="2018" name="Front. Plant Sci.">
        <title>Red Clover (Trifolium pratense) and Zigzag Clover (T. medium) - A Picture of Genomic Similarities and Differences.</title>
        <authorList>
            <person name="Dluhosova J."/>
            <person name="Istvanek J."/>
            <person name="Nedelnik J."/>
            <person name="Repkova J."/>
        </authorList>
    </citation>
    <scope>NUCLEOTIDE SEQUENCE [LARGE SCALE GENOMIC DNA]</scope>
    <source>
        <strain evidence="2">cv. 10/8</strain>
        <tissue evidence="1">Leaf</tissue>
    </source>
</reference>
<name>A0A392W6R2_9FABA</name>
<evidence type="ECO:0000313" key="2">
    <source>
        <dbReference type="Proteomes" id="UP000265520"/>
    </source>
</evidence>
<evidence type="ECO:0000313" key="1">
    <source>
        <dbReference type="EMBL" id="MCI95449.1"/>
    </source>
</evidence>
<dbReference type="EMBL" id="LXQA011387176">
    <property type="protein sequence ID" value="MCI95449.1"/>
    <property type="molecule type" value="Genomic_DNA"/>
</dbReference>
<proteinExistence type="predicted"/>